<dbReference type="EMBL" id="JAIWYP010000007">
    <property type="protein sequence ID" value="KAH3792468.1"/>
    <property type="molecule type" value="Genomic_DNA"/>
</dbReference>
<keyword evidence="2" id="KW-1185">Reference proteome</keyword>
<sequence length="55" mass="6190">MKLNLPNKNRKDFCKMRAHTGTVDANRMRARLPAFGDIVVNQALTQIPDGVVTHE</sequence>
<name>A0A9D4J1N7_DREPO</name>
<reference evidence="1" key="1">
    <citation type="journal article" date="2019" name="bioRxiv">
        <title>The Genome of the Zebra Mussel, Dreissena polymorpha: A Resource for Invasive Species Research.</title>
        <authorList>
            <person name="McCartney M.A."/>
            <person name="Auch B."/>
            <person name="Kono T."/>
            <person name="Mallez S."/>
            <person name="Zhang Y."/>
            <person name="Obille A."/>
            <person name="Becker A."/>
            <person name="Abrahante J.E."/>
            <person name="Garbe J."/>
            <person name="Badalamenti J.P."/>
            <person name="Herman A."/>
            <person name="Mangelson H."/>
            <person name="Liachko I."/>
            <person name="Sullivan S."/>
            <person name="Sone E.D."/>
            <person name="Koren S."/>
            <person name="Silverstein K.A.T."/>
            <person name="Beckman K.B."/>
            <person name="Gohl D.M."/>
        </authorList>
    </citation>
    <scope>NUCLEOTIDE SEQUENCE</scope>
    <source>
        <strain evidence="1">Duluth1</strain>
        <tissue evidence="1">Whole animal</tissue>
    </source>
</reference>
<comment type="caution">
    <text evidence="1">The sequence shown here is derived from an EMBL/GenBank/DDBJ whole genome shotgun (WGS) entry which is preliminary data.</text>
</comment>
<evidence type="ECO:0000313" key="2">
    <source>
        <dbReference type="Proteomes" id="UP000828390"/>
    </source>
</evidence>
<proteinExistence type="predicted"/>
<dbReference type="Proteomes" id="UP000828390">
    <property type="component" value="Unassembled WGS sequence"/>
</dbReference>
<reference evidence="1" key="2">
    <citation type="submission" date="2020-11" db="EMBL/GenBank/DDBJ databases">
        <authorList>
            <person name="McCartney M.A."/>
            <person name="Auch B."/>
            <person name="Kono T."/>
            <person name="Mallez S."/>
            <person name="Becker A."/>
            <person name="Gohl D.M."/>
            <person name="Silverstein K.A.T."/>
            <person name="Koren S."/>
            <person name="Bechman K.B."/>
            <person name="Herman A."/>
            <person name="Abrahante J.E."/>
            <person name="Garbe J."/>
        </authorList>
    </citation>
    <scope>NUCLEOTIDE SEQUENCE</scope>
    <source>
        <strain evidence="1">Duluth1</strain>
        <tissue evidence="1">Whole animal</tissue>
    </source>
</reference>
<organism evidence="1 2">
    <name type="scientific">Dreissena polymorpha</name>
    <name type="common">Zebra mussel</name>
    <name type="synonym">Mytilus polymorpha</name>
    <dbReference type="NCBI Taxonomy" id="45954"/>
    <lineage>
        <taxon>Eukaryota</taxon>
        <taxon>Metazoa</taxon>
        <taxon>Spiralia</taxon>
        <taxon>Lophotrochozoa</taxon>
        <taxon>Mollusca</taxon>
        <taxon>Bivalvia</taxon>
        <taxon>Autobranchia</taxon>
        <taxon>Heteroconchia</taxon>
        <taxon>Euheterodonta</taxon>
        <taxon>Imparidentia</taxon>
        <taxon>Neoheterodontei</taxon>
        <taxon>Myida</taxon>
        <taxon>Dreissenoidea</taxon>
        <taxon>Dreissenidae</taxon>
        <taxon>Dreissena</taxon>
    </lineage>
</organism>
<accession>A0A9D4J1N7</accession>
<protein>
    <submittedName>
        <fullName evidence="1">Uncharacterized protein</fullName>
    </submittedName>
</protein>
<evidence type="ECO:0000313" key="1">
    <source>
        <dbReference type="EMBL" id="KAH3792468.1"/>
    </source>
</evidence>
<dbReference type="AlphaFoldDB" id="A0A9D4J1N7"/>
<gene>
    <name evidence="1" type="ORF">DPMN_145965</name>
</gene>